<accession>A0A6P2L3Q2</accession>
<dbReference type="AlphaFoldDB" id="A0A6P2L3Q2"/>
<dbReference type="GO" id="GO:0015074">
    <property type="term" value="P:DNA integration"/>
    <property type="evidence" value="ECO:0007669"/>
    <property type="project" value="InterPro"/>
</dbReference>
<dbReference type="RefSeq" id="WP_174969181.1">
    <property type="nucleotide sequence ID" value="NZ_CABVPU010000009.1"/>
</dbReference>
<dbReference type="Gene3D" id="1.10.443.10">
    <property type="entry name" value="Intergrase catalytic core"/>
    <property type="match status" value="1"/>
</dbReference>
<gene>
    <name evidence="2" type="ORF">BLA15945_03105</name>
</gene>
<dbReference type="GO" id="GO:0006310">
    <property type="term" value="P:DNA recombination"/>
    <property type="evidence" value="ECO:0007669"/>
    <property type="project" value="UniProtKB-KW"/>
</dbReference>
<dbReference type="GO" id="GO:0003677">
    <property type="term" value="F:DNA binding"/>
    <property type="evidence" value="ECO:0007669"/>
    <property type="project" value="InterPro"/>
</dbReference>
<dbReference type="InterPro" id="IPR011010">
    <property type="entry name" value="DNA_brk_join_enz"/>
</dbReference>
<sequence length="115" mass="13421">MKPRGEVIEPIEITSALTDLITRLRAVRKNDCLCVFSNRYATHYPPARFKTEWSKLMSKALELKKIARRFTFRDLRAYYATRHKTERGALPDLHANPATTARVYDQTRIIKRKGV</sequence>
<evidence type="ECO:0000313" key="3">
    <source>
        <dbReference type="Proteomes" id="UP000494174"/>
    </source>
</evidence>
<dbReference type="Proteomes" id="UP000494174">
    <property type="component" value="Unassembled WGS sequence"/>
</dbReference>
<dbReference type="InterPro" id="IPR013762">
    <property type="entry name" value="Integrase-like_cat_sf"/>
</dbReference>
<name>A0A6P2L3Q2_BURL3</name>
<dbReference type="EMBL" id="CABVPU010000009">
    <property type="protein sequence ID" value="VWB65641.1"/>
    <property type="molecule type" value="Genomic_DNA"/>
</dbReference>
<evidence type="ECO:0000313" key="2">
    <source>
        <dbReference type="EMBL" id="VWB65641.1"/>
    </source>
</evidence>
<dbReference type="SUPFAM" id="SSF56349">
    <property type="entry name" value="DNA breaking-rejoining enzymes"/>
    <property type="match status" value="1"/>
</dbReference>
<proteinExistence type="predicted"/>
<reference evidence="2 3" key="1">
    <citation type="submission" date="2019-09" db="EMBL/GenBank/DDBJ databases">
        <authorList>
            <person name="Depoorter E."/>
        </authorList>
    </citation>
    <scope>NUCLEOTIDE SEQUENCE [LARGE SCALE GENOMIC DNA]</scope>
    <source>
        <strain evidence="2">R-15945</strain>
    </source>
</reference>
<organism evidence="2 3">
    <name type="scientific">Burkholderia lata (strain ATCC 17760 / DSM 23089 / LMG 22485 / NCIMB 9086 / R18194 / 383)</name>
    <dbReference type="NCBI Taxonomy" id="482957"/>
    <lineage>
        <taxon>Bacteria</taxon>
        <taxon>Pseudomonadati</taxon>
        <taxon>Pseudomonadota</taxon>
        <taxon>Betaproteobacteria</taxon>
        <taxon>Burkholderiales</taxon>
        <taxon>Burkholderiaceae</taxon>
        <taxon>Burkholderia</taxon>
        <taxon>Burkholderia cepacia complex</taxon>
    </lineage>
</organism>
<keyword evidence="1" id="KW-0233">DNA recombination</keyword>
<protein>
    <submittedName>
        <fullName evidence="2">Integrase</fullName>
    </submittedName>
</protein>
<evidence type="ECO:0000256" key="1">
    <source>
        <dbReference type="ARBA" id="ARBA00023172"/>
    </source>
</evidence>